<dbReference type="InterPro" id="IPR048433">
    <property type="entry name" value="YNCE-like_beta-prop"/>
</dbReference>
<evidence type="ECO:0000259" key="2">
    <source>
        <dbReference type="Pfam" id="PF21783"/>
    </source>
</evidence>
<sequence>MPPVTDPANLYGDAGAHMLSPAEAGALPRVYVPNLRSDSVSVIDPATFKVVDTFKVGRSPQHVVPAYDLRTLWVTNNAEDRPDGSLTPIDPTTGKPGQAVAVDDPYNMYFSPDGKYAIVVAEEDARLDFRDPHTMALQFRLSVPGCKGINHADFSIDGRYAIFTCEFGGKLAKIDMVEHKVLGYLRLKRHGMPQDIRVSPDGKVFYVADMMADGVYLVDGDSFTKIGFIHTGTGTHGLYPSRDGTRLYVANRGTHKIHGGPHGKGSVSVIDFATRQVVATWPIPHGGSPDMGNVSADGRMLWLSGRFDDVVYAIDTTTGKVRKIKVGMEPHGLTVWPQPGRYSLGHTGIMR</sequence>
<dbReference type="Gene3D" id="2.130.10.10">
    <property type="entry name" value="YVTN repeat-like/Quinoprotein amine dehydrogenase"/>
    <property type="match status" value="3"/>
</dbReference>
<comment type="caution">
    <text evidence="3">The sequence shown here is derived from an EMBL/GenBank/DDBJ whole genome shotgun (WGS) entry which is preliminary data.</text>
</comment>
<dbReference type="EMBL" id="MWIO01000006">
    <property type="protein sequence ID" value="THD09670.1"/>
    <property type="molecule type" value="Genomic_DNA"/>
</dbReference>
<keyword evidence="4" id="KW-1185">Reference proteome</keyword>
<evidence type="ECO:0000313" key="4">
    <source>
        <dbReference type="Proteomes" id="UP000306317"/>
    </source>
</evidence>
<dbReference type="Proteomes" id="UP000306317">
    <property type="component" value="Unassembled WGS sequence"/>
</dbReference>
<proteinExistence type="predicted"/>
<gene>
    <name evidence="3" type="ORF">B1991_01910</name>
</gene>
<dbReference type="InterPro" id="IPR015943">
    <property type="entry name" value="WD40/YVTN_repeat-like_dom_sf"/>
</dbReference>
<feature type="domain" description="YNCE-like beta-propeller" evidence="2">
    <location>
        <begin position="25"/>
        <end position="333"/>
    </location>
</feature>
<dbReference type="Pfam" id="PF21783">
    <property type="entry name" value="YNCE"/>
    <property type="match status" value="1"/>
</dbReference>
<dbReference type="InterPro" id="IPR051200">
    <property type="entry name" value="Host-pathogen_enzymatic-act"/>
</dbReference>
<accession>A0A4S3KLR6</accession>
<keyword evidence="1" id="KW-0732">Signal</keyword>
<dbReference type="SUPFAM" id="SSF50974">
    <property type="entry name" value="Nitrous oxide reductase, N-terminal domain"/>
    <property type="match status" value="1"/>
</dbReference>
<evidence type="ECO:0000313" key="3">
    <source>
        <dbReference type="EMBL" id="THD09670.1"/>
    </source>
</evidence>
<dbReference type="InterPro" id="IPR011964">
    <property type="entry name" value="YVTN_b-propeller_repeat"/>
</dbReference>
<reference evidence="3 4" key="1">
    <citation type="submission" date="2017-02" db="EMBL/GenBank/DDBJ databases">
        <title>Whole genome sequencing of Rhodanobacter lindaniclasticus DSM 17932.</title>
        <authorList>
            <person name="Kumar S."/>
            <person name="Patil P."/>
            <person name="Patil P.B."/>
        </authorList>
    </citation>
    <scope>NUCLEOTIDE SEQUENCE [LARGE SCALE GENOMIC DNA]</scope>
    <source>
        <strain evidence="3 4">DSM 17932</strain>
    </source>
</reference>
<dbReference type="InterPro" id="IPR011045">
    <property type="entry name" value="N2O_reductase_N"/>
</dbReference>
<dbReference type="AlphaFoldDB" id="A0A4S3KLR6"/>
<organism evidence="3 4">
    <name type="scientific">Rhodanobacter lindaniclasticus</name>
    <dbReference type="NCBI Taxonomy" id="75310"/>
    <lineage>
        <taxon>Bacteria</taxon>
        <taxon>Pseudomonadati</taxon>
        <taxon>Pseudomonadota</taxon>
        <taxon>Gammaproteobacteria</taxon>
        <taxon>Lysobacterales</taxon>
        <taxon>Rhodanobacteraceae</taxon>
        <taxon>Rhodanobacter</taxon>
    </lineage>
</organism>
<dbReference type="NCBIfam" id="TIGR02276">
    <property type="entry name" value="beta_rpt_yvtn"/>
    <property type="match status" value="1"/>
</dbReference>
<protein>
    <recommendedName>
        <fullName evidence="2">YNCE-like beta-propeller domain-containing protein</fullName>
    </recommendedName>
</protein>
<dbReference type="PANTHER" id="PTHR47197">
    <property type="entry name" value="PROTEIN NIRF"/>
    <property type="match status" value="1"/>
</dbReference>
<dbReference type="OrthoDB" id="145213at2"/>
<dbReference type="PANTHER" id="PTHR47197:SF3">
    <property type="entry name" value="DIHYDRO-HEME D1 DEHYDROGENASE"/>
    <property type="match status" value="1"/>
</dbReference>
<evidence type="ECO:0000256" key="1">
    <source>
        <dbReference type="ARBA" id="ARBA00022729"/>
    </source>
</evidence>
<name>A0A4S3KLR6_9GAMM</name>